<evidence type="ECO:0000313" key="1">
    <source>
        <dbReference type="Ensembl" id="ENSDCDP00010008935.1"/>
    </source>
</evidence>
<sequence length="55" mass="6327">MDDELDKFLAEQKAKVAADKISLLQDPPYMEMRVRLDCRVKAKGPTSAKHLWEPL</sequence>
<reference evidence="1 2" key="1">
    <citation type="submission" date="2020-06" db="EMBL/GenBank/DDBJ databases">
        <authorList>
            <consortium name="Wellcome Sanger Institute Data Sharing"/>
        </authorList>
    </citation>
    <scope>NUCLEOTIDE SEQUENCE [LARGE SCALE GENOMIC DNA]</scope>
</reference>
<organism evidence="1 2">
    <name type="scientific">Denticeps clupeoides</name>
    <name type="common">denticle herring</name>
    <dbReference type="NCBI Taxonomy" id="299321"/>
    <lineage>
        <taxon>Eukaryota</taxon>
        <taxon>Metazoa</taxon>
        <taxon>Chordata</taxon>
        <taxon>Craniata</taxon>
        <taxon>Vertebrata</taxon>
        <taxon>Euteleostomi</taxon>
        <taxon>Actinopterygii</taxon>
        <taxon>Neopterygii</taxon>
        <taxon>Teleostei</taxon>
        <taxon>Clupei</taxon>
        <taxon>Clupeiformes</taxon>
        <taxon>Denticipitoidei</taxon>
        <taxon>Denticipitidae</taxon>
        <taxon>Denticeps</taxon>
    </lineage>
</organism>
<reference evidence="1" key="3">
    <citation type="submission" date="2025-09" db="UniProtKB">
        <authorList>
            <consortium name="Ensembl"/>
        </authorList>
    </citation>
    <scope>IDENTIFICATION</scope>
</reference>
<name>A0AAY4AL31_9TELE</name>
<keyword evidence="2" id="KW-1185">Reference proteome</keyword>
<evidence type="ECO:0000313" key="2">
    <source>
        <dbReference type="Proteomes" id="UP000694580"/>
    </source>
</evidence>
<reference evidence="1" key="2">
    <citation type="submission" date="2025-08" db="UniProtKB">
        <authorList>
            <consortium name="Ensembl"/>
        </authorList>
    </citation>
    <scope>IDENTIFICATION</scope>
</reference>
<dbReference type="Proteomes" id="UP000694580">
    <property type="component" value="Chromosome 4"/>
</dbReference>
<dbReference type="Ensembl" id="ENSDCDT00010009380.1">
    <property type="protein sequence ID" value="ENSDCDP00010008935.1"/>
    <property type="gene ID" value="ENSDCDG00010004014.1"/>
</dbReference>
<protein>
    <submittedName>
        <fullName evidence="1">Uncharacterized protein</fullName>
    </submittedName>
</protein>
<proteinExistence type="predicted"/>
<accession>A0AAY4AL31</accession>
<dbReference type="AlphaFoldDB" id="A0AAY4AL31"/>